<dbReference type="RefSeq" id="XP_013903991.1">
    <property type="nucleotide sequence ID" value="XM_014048537.1"/>
</dbReference>
<dbReference type="AlphaFoldDB" id="A0A0D2MX09"/>
<dbReference type="InterPro" id="IPR036956">
    <property type="entry name" value="Impact_N_sf"/>
</dbReference>
<dbReference type="InterPro" id="IPR020568">
    <property type="entry name" value="Ribosomal_Su5_D2-typ_SF"/>
</dbReference>
<gene>
    <name evidence="3" type="ORF">MNEG_2988</name>
</gene>
<organism evidence="3 4">
    <name type="scientific">Monoraphidium neglectum</name>
    <dbReference type="NCBI Taxonomy" id="145388"/>
    <lineage>
        <taxon>Eukaryota</taxon>
        <taxon>Viridiplantae</taxon>
        <taxon>Chlorophyta</taxon>
        <taxon>core chlorophytes</taxon>
        <taxon>Chlorophyceae</taxon>
        <taxon>CS clade</taxon>
        <taxon>Sphaeropleales</taxon>
        <taxon>Selenastraceae</taxon>
        <taxon>Monoraphidium</taxon>
    </lineage>
</organism>
<dbReference type="GO" id="GO:0005737">
    <property type="term" value="C:cytoplasm"/>
    <property type="evidence" value="ECO:0007669"/>
    <property type="project" value="TreeGrafter"/>
</dbReference>
<dbReference type="STRING" id="145388.A0A0D2MX09"/>
<dbReference type="GO" id="GO:0006446">
    <property type="term" value="P:regulation of translational initiation"/>
    <property type="evidence" value="ECO:0007669"/>
    <property type="project" value="TreeGrafter"/>
</dbReference>
<dbReference type="SUPFAM" id="SSF54211">
    <property type="entry name" value="Ribosomal protein S5 domain 2-like"/>
    <property type="match status" value="1"/>
</dbReference>
<dbReference type="PANTHER" id="PTHR16301:SF20">
    <property type="entry name" value="IMPACT FAMILY MEMBER YIGZ"/>
    <property type="match status" value="1"/>
</dbReference>
<name>A0A0D2MX09_9CHLO</name>
<dbReference type="KEGG" id="mng:MNEG_2988"/>
<dbReference type="Gene3D" id="3.30.70.240">
    <property type="match status" value="1"/>
</dbReference>
<reference evidence="3 4" key="1">
    <citation type="journal article" date="2013" name="BMC Genomics">
        <title>Reconstruction of the lipid metabolism for the microalga Monoraphidium neglectum from its genome sequence reveals characteristics suitable for biofuel production.</title>
        <authorList>
            <person name="Bogen C."/>
            <person name="Al-Dilaimi A."/>
            <person name="Albersmeier A."/>
            <person name="Wichmann J."/>
            <person name="Grundmann M."/>
            <person name="Rupp O."/>
            <person name="Lauersen K.J."/>
            <person name="Blifernez-Klassen O."/>
            <person name="Kalinowski J."/>
            <person name="Goesmann A."/>
            <person name="Mussgnug J.H."/>
            <person name="Kruse O."/>
        </authorList>
    </citation>
    <scope>NUCLEOTIDE SEQUENCE [LARGE SCALE GENOMIC DNA]</scope>
    <source>
        <strain evidence="3 4">SAG 48.87</strain>
    </source>
</reference>
<comment type="similarity">
    <text evidence="1">Belongs to the IMPACT family.</text>
</comment>
<evidence type="ECO:0000256" key="1">
    <source>
        <dbReference type="ARBA" id="ARBA00007665"/>
    </source>
</evidence>
<dbReference type="InterPro" id="IPR001498">
    <property type="entry name" value="Impact_N"/>
</dbReference>
<dbReference type="PANTHER" id="PTHR16301">
    <property type="entry name" value="IMPACT-RELATED"/>
    <property type="match status" value="1"/>
</dbReference>
<feature type="domain" description="Impact N-terminal" evidence="2">
    <location>
        <begin position="234"/>
        <end position="334"/>
    </location>
</feature>
<proteinExistence type="inferred from homology"/>
<dbReference type="Gene3D" id="3.30.230.30">
    <property type="entry name" value="Impact, N-terminal domain"/>
    <property type="match status" value="1"/>
</dbReference>
<evidence type="ECO:0000313" key="4">
    <source>
        <dbReference type="Proteomes" id="UP000054498"/>
    </source>
</evidence>
<dbReference type="EMBL" id="KK100578">
    <property type="protein sequence ID" value="KIZ04972.1"/>
    <property type="molecule type" value="Genomic_DNA"/>
</dbReference>
<evidence type="ECO:0000259" key="2">
    <source>
        <dbReference type="Pfam" id="PF01205"/>
    </source>
</evidence>
<dbReference type="Pfam" id="PF01205">
    <property type="entry name" value="Impact_N"/>
    <property type="match status" value="1"/>
</dbReference>
<protein>
    <submittedName>
        <fullName evidence="3">IMPACT family member in pol 5'region</fullName>
    </submittedName>
</protein>
<dbReference type="GeneID" id="25735866"/>
<keyword evidence="4" id="KW-1185">Reference proteome</keyword>
<dbReference type="Proteomes" id="UP000054498">
    <property type="component" value="Unassembled WGS sequence"/>
</dbReference>
<dbReference type="OrthoDB" id="10262814at2759"/>
<sequence>MGASAVRFLRGIVAARGVNRSRDEFREYWRTHVLELSLLVHQYRGGAPVRARLEQAVFDMGVRFGALFLHDNAWALELIVIDLETGVRCEPPQSHWDQVAASMELTEDQLVLFGMLDRWWKSTTQEQRQALAARAAAAGAEADIDLQEAVAAGLERINSTYLVSIVACLAVNMQALMRPEQVAASWISSCPARNAAALQDAPDDGHVRGPEKAAQPASGYWTIQCETSLEVEVKKSQFLVTAWPVQSGDQAMRLIQEAGDPAASHNCFAWKVGAAHRSSDDGEPGGTAGRPILGAIEGDGLDGVAVLVTRHFGGIKLGSGGLVRAYGGAARDCLRAAPKQFVKRQIELRAECPFQSLGAVYGAMQRHGAAASGEEEYTESGAVAVRFLVDEDAAAAVVDAVSNATSGRVVPMVVPPDG</sequence>
<dbReference type="InterPro" id="IPR023582">
    <property type="entry name" value="Impact"/>
</dbReference>
<evidence type="ECO:0000313" key="3">
    <source>
        <dbReference type="EMBL" id="KIZ04972.1"/>
    </source>
</evidence>
<accession>A0A0D2MX09</accession>